<protein>
    <recommendedName>
        <fullName evidence="4">CENP-V/GFA domain-containing protein</fullName>
    </recommendedName>
</protein>
<organism evidence="5 6">
    <name type="scientific">Xanthomonas campestris pv. campestris (strain B100)</name>
    <dbReference type="NCBI Taxonomy" id="509169"/>
    <lineage>
        <taxon>Bacteria</taxon>
        <taxon>Pseudomonadati</taxon>
        <taxon>Pseudomonadota</taxon>
        <taxon>Gammaproteobacteria</taxon>
        <taxon>Lysobacterales</taxon>
        <taxon>Lysobacteraceae</taxon>
        <taxon>Xanthomonas</taxon>
    </lineage>
</organism>
<reference evidence="5 6" key="1">
    <citation type="journal article" date="2008" name="J. Biotechnol.">
        <title>The genome of Xanthomonas campestris pv. campestris B100 and its use for the reconstruction of metabolic pathways involved in xanthan biosynthesis.</title>
        <authorList>
            <person name="Vorholter F.J."/>
            <person name="Schneiker S."/>
            <person name="Goesmann A."/>
            <person name="Krause L."/>
            <person name="Bekel T."/>
            <person name="Kaiser O."/>
            <person name="Linke B."/>
            <person name="Patschkowski T."/>
            <person name="Ruckert C."/>
            <person name="Schmid J."/>
            <person name="Sidhu V.K."/>
            <person name="Sieber V."/>
            <person name="Tauch A."/>
            <person name="Watt S.A."/>
            <person name="Weisshaar B."/>
            <person name="Becker A."/>
            <person name="Niehaus K."/>
            <person name="Puhler A."/>
        </authorList>
    </citation>
    <scope>NUCLEOTIDE SEQUENCE [LARGE SCALE GENOMIC DNA]</scope>
    <source>
        <strain evidence="5 6">B100</strain>
    </source>
</reference>
<name>B0RNC8_XANCB</name>
<evidence type="ECO:0000256" key="2">
    <source>
        <dbReference type="ARBA" id="ARBA00022723"/>
    </source>
</evidence>
<keyword evidence="3" id="KW-0862">Zinc</keyword>
<evidence type="ECO:0000313" key="5">
    <source>
        <dbReference type="EMBL" id="CAP49963.1"/>
    </source>
</evidence>
<dbReference type="PROSITE" id="PS51891">
    <property type="entry name" value="CENP_V_GFA"/>
    <property type="match status" value="1"/>
</dbReference>
<dbReference type="EMBL" id="AM920689">
    <property type="protein sequence ID" value="CAP49963.1"/>
    <property type="molecule type" value="Genomic_DNA"/>
</dbReference>
<dbReference type="PANTHER" id="PTHR28620">
    <property type="entry name" value="CENTROMERE PROTEIN V"/>
    <property type="match status" value="1"/>
</dbReference>
<evidence type="ECO:0000256" key="3">
    <source>
        <dbReference type="ARBA" id="ARBA00022833"/>
    </source>
</evidence>
<evidence type="ECO:0000313" key="6">
    <source>
        <dbReference type="Proteomes" id="UP000001188"/>
    </source>
</evidence>
<comment type="similarity">
    <text evidence="1">Belongs to the Gfa family.</text>
</comment>
<dbReference type="Gene3D" id="2.170.150.70">
    <property type="match status" value="1"/>
</dbReference>
<dbReference type="Proteomes" id="UP000001188">
    <property type="component" value="Chromosome"/>
</dbReference>
<dbReference type="PANTHER" id="PTHR28620:SF1">
    <property type="entry name" value="CENP-V_GFA DOMAIN-CONTAINING PROTEIN"/>
    <property type="match status" value="1"/>
</dbReference>
<dbReference type="GO" id="GO:0016846">
    <property type="term" value="F:carbon-sulfur lyase activity"/>
    <property type="evidence" value="ECO:0007669"/>
    <property type="project" value="InterPro"/>
</dbReference>
<evidence type="ECO:0000256" key="1">
    <source>
        <dbReference type="ARBA" id="ARBA00005495"/>
    </source>
</evidence>
<dbReference type="SUPFAM" id="SSF51316">
    <property type="entry name" value="Mss4-like"/>
    <property type="match status" value="1"/>
</dbReference>
<evidence type="ECO:0000259" key="4">
    <source>
        <dbReference type="PROSITE" id="PS51891"/>
    </source>
</evidence>
<keyword evidence="2" id="KW-0479">Metal-binding</keyword>
<dbReference type="InterPro" id="IPR011057">
    <property type="entry name" value="Mss4-like_sf"/>
</dbReference>
<gene>
    <name evidence="5" type="ORF">XCCB100_0626</name>
</gene>
<dbReference type="InterPro" id="IPR052355">
    <property type="entry name" value="CENP-V-like"/>
</dbReference>
<dbReference type="GO" id="GO:0046872">
    <property type="term" value="F:metal ion binding"/>
    <property type="evidence" value="ECO:0007669"/>
    <property type="project" value="UniProtKB-KW"/>
</dbReference>
<proteinExistence type="inferred from homology"/>
<dbReference type="AlphaFoldDB" id="B0RNC8"/>
<sequence>MRCDGPARLDSNLLDCGDCARTRGFEVAPDTLSGSCDCGSAGWHLSGDPGAVTACNCTLCRRYGALWAYDVEHGRITLHGPTQTYVRAGKQDPALEIHFCPACACVICWRGLRLEADGSRRMAVNIRLADPDAVAHLAIDHFDGLDSFDDLPPDGRCVRDLWF</sequence>
<accession>B0RNC8</accession>
<feature type="domain" description="CENP-V/GFA" evidence="4">
    <location>
        <begin position="32"/>
        <end position="154"/>
    </location>
</feature>
<dbReference type="HOGENOM" id="CLU_055491_7_1_6"/>
<dbReference type="InterPro" id="IPR006913">
    <property type="entry name" value="CENP-V/GFA"/>
</dbReference>
<dbReference type="KEGG" id="xca:xcc-b100_0626"/>
<dbReference type="Pfam" id="PF04828">
    <property type="entry name" value="GFA"/>
    <property type="match status" value="1"/>
</dbReference>